<feature type="compositionally biased region" description="Basic residues" evidence="1">
    <location>
        <begin position="50"/>
        <end position="59"/>
    </location>
</feature>
<evidence type="ECO:0000313" key="3">
    <source>
        <dbReference type="Proteomes" id="UP001153678"/>
    </source>
</evidence>
<dbReference type="Proteomes" id="UP001153678">
    <property type="component" value="Unassembled WGS sequence"/>
</dbReference>
<comment type="caution">
    <text evidence="2">The sequence shown here is derived from an EMBL/GenBank/DDBJ whole genome shotgun (WGS) entry which is preliminary data.</text>
</comment>
<accession>A0A9W4SUE1</accession>
<gene>
    <name evidence="2" type="ORF">FWILDA_LOCUS9827</name>
</gene>
<organism evidence="2 3">
    <name type="scientific">Funneliformis geosporum</name>
    <dbReference type="NCBI Taxonomy" id="1117311"/>
    <lineage>
        <taxon>Eukaryota</taxon>
        <taxon>Fungi</taxon>
        <taxon>Fungi incertae sedis</taxon>
        <taxon>Mucoromycota</taxon>
        <taxon>Glomeromycotina</taxon>
        <taxon>Glomeromycetes</taxon>
        <taxon>Glomerales</taxon>
        <taxon>Glomeraceae</taxon>
        <taxon>Funneliformis</taxon>
    </lineage>
</organism>
<protein>
    <submittedName>
        <fullName evidence="2">16363_t:CDS:1</fullName>
    </submittedName>
</protein>
<evidence type="ECO:0000313" key="2">
    <source>
        <dbReference type="EMBL" id="CAI2180927.1"/>
    </source>
</evidence>
<feature type="region of interest" description="Disordered" evidence="1">
    <location>
        <begin position="49"/>
        <end position="68"/>
    </location>
</feature>
<proteinExistence type="predicted"/>
<evidence type="ECO:0000256" key="1">
    <source>
        <dbReference type="SAM" id="MobiDB-lite"/>
    </source>
</evidence>
<name>A0A9W4SUE1_9GLOM</name>
<reference evidence="2" key="1">
    <citation type="submission" date="2022-08" db="EMBL/GenBank/DDBJ databases">
        <authorList>
            <person name="Kallberg Y."/>
            <person name="Tangrot J."/>
            <person name="Rosling A."/>
        </authorList>
    </citation>
    <scope>NUCLEOTIDE SEQUENCE</scope>
    <source>
        <strain evidence="2">Wild A</strain>
    </source>
</reference>
<sequence>MGKSAKFHKRFTRKERKVQAEISNISVTSKSASQDPLLNIAKPSVTTKVTKNKKRKKKVQSVTTDAVDDDKNERDYVDVFTGKKSYKP</sequence>
<keyword evidence="3" id="KW-1185">Reference proteome</keyword>
<dbReference type="AlphaFoldDB" id="A0A9W4SUE1"/>
<dbReference type="EMBL" id="CAMKVN010002405">
    <property type="protein sequence ID" value="CAI2180927.1"/>
    <property type="molecule type" value="Genomic_DNA"/>
</dbReference>
<dbReference type="OrthoDB" id="2437064at2759"/>